<dbReference type="CDD" id="cd07064">
    <property type="entry name" value="AlkD_like_1"/>
    <property type="match status" value="1"/>
</dbReference>
<dbReference type="Gene3D" id="1.25.40.290">
    <property type="entry name" value="ARM repeat domains"/>
    <property type="match status" value="1"/>
</dbReference>
<dbReference type="InterPro" id="IPR014825">
    <property type="entry name" value="DNA_alkylation"/>
</dbReference>
<gene>
    <name evidence="1" type="ORF">OI18_16080</name>
</gene>
<evidence type="ECO:0008006" key="3">
    <source>
        <dbReference type="Google" id="ProtNLM"/>
    </source>
</evidence>
<name>A0A0C1L251_9BACT</name>
<dbReference type="PANTHER" id="PTHR34070:SF1">
    <property type="entry name" value="DNA ALKYLATION REPAIR PROTEIN"/>
    <property type="match status" value="1"/>
</dbReference>
<dbReference type="AlphaFoldDB" id="A0A0C1L251"/>
<dbReference type="Gene3D" id="1.20.1660.10">
    <property type="entry name" value="Hypothetical protein (EF3068)"/>
    <property type="match status" value="1"/>
</dbReference>
<dbReference type="SUPFAM" id="SSF48371">
    <property type="entry name" value="ARM repeat"/>
    <property type="match status" value="1"/>
</dbReference>
<evidence type="ECO:0000313" key="2">
    <source>
        <dbReference type="Proteomes" id="UP000031408"/>
    </source>
</evidence>
<organism evidence="1 2">
    <name type="scientific">Flavihumibacter solisilvae</name>
    <dbReference type="NCBI Taxonomy" id="1349421"/>
    <lineage>
        <taxon>Bacteria</taxon>
        <taxon>Pseudomonadati</taxon>
        <taxon>Bacteroidota</taxon>
        <taxon>Chitinophagia</taxon>
        <taxon>Chitinophagales</taxon>
        <taxon>Chitinophagaceae</taxon>
        <taxon>Flavihumibacter</taxon>
    </lineage>
</organism>
<evidence type="ECO:0000313" key="1">
    <source>
        <dbReference type="EMBL" id="KIC93676.1"/>
    </source>
</evidence>
<accession>A0A0C1L251</accession>
<protein>
    <recommendedName>
        <fullName evidence="3">DNA alkylation repair protein</fullName>
    </recommendedName>
</protein>
<reference evidence="1 2" key="1">
    <citation type="submission" date="2014-11" db="EMBL/GenBank/DDBJ databases">
        <title>Genome sequence of Flavihumibacter solisilvae 3-3.</title>
        <authorList>
            <person name="Zhou G."/>
            <person name="Li M."/>
            <person name="Wang G."/>
        </authorList>
    </citation>
    <scope>NUCLEOTIDE SEQUENCE [LARGE SCALE GENOMIC DNA]</scope>
    <source>
        <strain evidence="1 2">3-3</strain>
    </source>
</reference>
<sequence length="220" mass="25890">MSTVTIDELKSALDFHRDNDAAKAMAAYMKGHFEFFGIKQPVRKALSAEFIKANKKLEEKQVLRLADQLWKMSEREAQYIAMELLYAARKSRTEKSVTFYLDLVTRKSWWDTVDFIATRLIGESYQGERRPRVMLKWVKSENTWQNRTAILFQLNYKDKTDKELLFETLTALKHKKEFFIQKAIGWSLRQYYRTDPDAVNDFVEESGITGLAKREALKHT</sequence>
<dbReference type="InterPro" id="IPR016024">
    <property type="entry name" value="ARM-type_fold"/>
</dbReference>
<dbReference type="PANTHER" id="PTHR34070">
    <property type="entry name" value="ARMADILLO-TYPE FOLD"/>
    <property type="match status" value="1"/>
</dbReference>
<dbReference type="STRING" id="1349421.OI18_16080"/>
<dbReference type="Pfam" id="PF08713">
    <property type="entry name" value="DNA_alkylation"/>
    <property type="match status" value="1"/>
</dbReference>
<dbReference type="EMBL" id="JSVC01000018">
    <property type="protein sequence ID" value="KIC93676.1"/>
    <property type="molecule type" value="Genomic_DNA"/>
</dbReference>
<dbReference type="Proteomes" id="UP000031408">
    <property type="component" value="Unassembled WGS sequence"/>
</dbReference>
<comment type="caution">
    <text evidence="1">The sequence shown here is derived from an EMBL/GenBank/DDBJ whole genome shotgun (WGS) entry which is preliminary data.</text>
</comment>
<proteinExistence type="predicted"/>
<keyword evidence="2" id="KW-1185">Reference proteome</keyword>